<sequence length="273" mass="29037">MSNQSIVSEFDEQLSAYFDGELGEGGSDLGETTGLGEHGSGETLGATLRALVSGDAQSDPVPDQELAARLADLAFMRTMIVGALEHQAERVPEARFEQVWDNFEQALERESRLQEAAEAPPSLWQRLAEWVRPVRLPLAVVGAAGALVFVFARSAGAPNDGGAEAQVVAENSQASNTQAEPASDAEPTPQARTQPALDPAPEPAPRVAVAPEPSNVEIAPEMYPQPEPGEAEIRRIEFGGRTGTISQVEGTRGTTTVIWVTEEDAPVDSERSL</sequence>
<name>A0A2S9YQS6_9BACT</name>
<evidence type="ECO:0000313" key="3">
    <source>
        <dbReference type="Proteomes" id="UP000238823"/>
    </source>
</evidence>
<organism evidence="2 3">
    <name type="scientific">Enhygromyxa salina</name>
    <dbReference type="NCBI Taxonomy" id="215803"/>
    <lineage>
        <taxon>Bacteria</taxon>
        <taxon>Pseudomonadati</taxon>
        <taxon>Myxococcota</taxon>
        <taxon>Polyangia</taxon>
        <taxon>Nannocystales</taxon>
        <taxon>Nannocystaceae</taxon>
        <taxon>Enhygromyxa</taxon>
    </lineage>
</organism>
<proteinExistence type="predicted"/>
<feature type="region of interest" description="Disordered" evidence="1">
    <location>
        <begin position="169"/>
        <end position="209"/>
    </location>
</feature>
<dbReference type="OrthoDB" id="5511386at2"/>
<evidence type="ECO:0000313" key="2">
    <source>
        <dbReference type="EMBL" id="PRQ07454.1"/>
    </source>
</evidence>
<protein>
    <submittedName>
        <fullName evidence="2">Uncharacterized protein</fullName>
    </submittedName>
</protein>
<dbReference type="AlphaFoldDB" id="A0A2S9YQS6"/>
<feature type="compositionally biased region" description="Polar residues" evidence="1">
    <location>
        <begin position="169"/>
        <end position="180"/>
    </location>
</feature>
<gene>
    <name evidence="2" type="ORF">ENSA7_28470</name>
</gene>
<reference evidence="2 3" key="1">
    <citation type="submission" date="2018-03" db="EMBL/GenBank/DDBJ databases">
        <title>Draft Genome Sequences of the Obligatory Marine Myxobacteria Enhygromyxa salina SWB007.</title>
        <authorList>
            <person name="Poehlein A."/>
            <person name="Moghaddam J.A."/>
            <person name="Harms H."/>
            <person name="Alanjari M."/>
            <person name="Koenig G.M."/>
            <person name="Daniel R."/>
            <person name="Schaeberle T.F."/>
        </authorList>
    </citation>
    <scope>NUCLEOTIDE SEQUENCE [LARGE SCALE GENOMIC DNA]</scope>
    <source>
        <strain evidence="2 3">SWB007</strain>
    </source>
</reference>
<accession>A0A2S9YQS6</accession>
<evidence type="ECO:0000256" key="1">
    <source>
        <dbReference type="SAM" id="MobiDB-lite"/>
    </source>
</evidence>
<dbReference type="EMBL" id="PVNL01000054">
    <property type="protein sequence ID" value="PRQ07454.1"/>
    <property type="molecule type" value="Genomic_DNA"/>
</dbReference>
<dbReference type="RefSeq" id="WP_106089859.1">
    <property type="nucleotide sequence ID" value="NZ_PVNL01000054.1"/>
</dbReference>
<comment type="caution">
    <text evidence="2">The sequence shown here is derived from an EMBL/GenBank/DDBJ whole genome shotgun (WGS) entry which is preliminary data.</text>
</comment>
<feature type="region of interest" description="Disordered" evidence="1">
    <location>
        <begin position="19"/>
        <end position="41"/>
    </location>
</feature>
<dbReference type="Proteomes" id="UP000238823">
    <property type="component" value="Unassembled WGS sequence"/>
</dbReference>